<dbReference type="Gene3D" id="3.90.10.10">
    <property type="entry name" value="Cytochrome C3"/>
    <property type="match status" value="1"/>
</dbReference>
<evidence type="ECO:0000313" key="10">
    <source>
        <dbReference type="EMBL" id="SNQ60489.1"/>
    </source>
</evidence>
<keyword evidence="11" id="KW-1185">Reference proteome</keyword>
<accession>A0A284VMQ8</accession>
<evidence type="ECO:0000259" key="9">
    <source>
        <dbReference type="Pfam" id="PF14537"/>
    </source>
</evidence>
<dbReference type="OrthoDB" id="147336at2157"/>
<dbReference type="Gene3D" id="1.10.1130.10">
    <property type="entry name" value="Flavocytochrome C3, Chain A"/>
    <property type="match status" value="1"/>
</dbReference>
<comment type="subcellular location">
    <subcellularLocation>
        <location evidence="1">Cell envelope</location>
    </subcellularLocation>
</comment>
<dbReference type="EMBL" id="FZMP01000095">
    <property type="protein sequence ID" value="SNQ60489.1"/>
    <property type="molecule type" value="Genomic_DNA"/>
</dbReference>
<dbReference type="AlphaFoldDB" id="A0A284VMQ8"/>
<reference evidence="11" key="1">
    <citation type="submission" date="2017-06" db="EMBL/GenBank/DDBJ databases">
        <authorList>
            <person name="Cremers G."/>
        </authorList>
    </citation>
    <scope>NUCLEOTIDE SEQUENCE [LARGE SCALE GENOMIC DNA]</scope>
</reference>
<keyword evidence="3" id="KW-0349">Heme</keyword>
<keyword evidence="8" id="KW-0472">Membrane</keyword>
<dbReference type="PANTHER" id="PTHR35038:SF8">
    <property type="entry name" value="C-TYPE POLYHEME CYTOCHROME OMCC"/>
    <property type="match status" value="1"/>
</dbReference>
<gene>
    <name evidence="10" type="ORF">MNV_1840014</name>
</gene>
<name>A0A284VMQ8_9EURY</name>
<feature type="domain" description="Tetrahaem cytochrome" evidence="9">
    <location>
        <begin position="289"/>
        <end position="349"/>
    </location>
</feature>
<evidence type="ECO:0000256" key="8">
    <source>
        <dbReference type="SAM" id="Phobius"/>
    </source>
</evidence>
<evidence type="ECO:0000256" key="3">
    <source>
        <dbReference type="ARBA" id="ARBA00022617"/>
    </source>
</evidence>
<dbReference type="Gene3D" id="2.60.120.380">
    <property type="match status" value="1"/>
</dbReference>
<dbReference type="Pfam" id="PF14537">
    <property type="entry name" value="Cytochrom_c3_2"/>
    <property type="match status" value="1"/>
</dbReference>
<dbReference type="InterPro" id="IPR051829">
    <property type="entry name" value="Multiheme_Cytochr_ET"/>
</dbReference>
<dbReference type="GO" id="GO:0046872">
    <property type="term" value="F:metal ion binding"/>
    <property type="evidence" value="ECO:0007669"/>
    <property type="project" value="UniProtKB-KW"/>
</dbReference>
<keyword evidence="6" id="KW-0249">Electron transport</keyword>
<evidence type="ECO:0000256" key="2">
    <source>
        <dbReference type="ARBA" id="ARBA00022448"/>
    </source>
</evidence>
<keyword evidence="2" id="KW-0813">Transport</keyword>
<keyword evidence="5" id="KW-0732">Signal</keyword>
<keyword evidence="7" id="KW-0408">Iron</keyword>
<dbReference type="PANTHER" id="PTHR35038">
    <property type="entry name" value="DISSIMILATORY SULFITE REDUCTASE SIRA"/>
    <property type="match status" value="1"/>
</dbReference>
<dbReference type="CDD" id="cd08168">
    <property type="entry name" value="Cytochrom_C3"/>
    <property type="match status" value="1"/>
</dbReference>
<keyword evidence="8" id="KW-1133">Transmembrane helix</keyword>
<evidence type="ECO:0000313" key="11">
    <source>
        <dbReference type="Proteomes" id="UP000218615"/>
    </source>
</evidence>
<keyword evidence="8" id="KW-0812">Transmembrane</keyword>
<sequence>MNEIIEAGIMNKIACTGITCNFKGHIKLVFCIFSLSILFLLTTTGSSYATPNTNVHDNLDKNPKNVDCSSCHINKHAQPGKLPDSNQKTTQANTINPLSIPQSGIQSLATAAVSGNITLITSLGQNWYQQGIYGPNTYNYTIDKSWGWTFFDEAPPSGFITPPEKITQRNGVYALLLDSGNNSSPIIGAQVTANVTYWKYDGVNYTNHTTQVQLMEDINHSGLYSGSFNFYGGTTYSGMGGCDGCHVSLYGVTDTLAGYFPGSYTAEVTANAGGKTTTSKVTFEVTPWGCEDCHGSGNQHGISSVDLDSGCYLCHGINQLVHDGTDAGNPHQNTAHRNIECTDCHTNKSLNPQTFNGVTFVQGGINNAPLPQYNHNTTQLNGGIHTNLSCIDCHNDLLLSALAGGYREDNYTIRNTVNNYDPSFASIQQFQDYYVINVSQAGPLRITLDWGGLTNIGFYLYPPNFNPRNRSTLVTPDNGAYPYYSGSTFTNKPEYYTNNTPMAGEWVLDVYGYNLSDSWIGTLQPPINYVINSTYPIQQKNLPKVPECSTCHSPSATGKTYTKSEIPNWNPGFAHVDTNNDGTKDIQCRMCHNSIHDITVKQCQSCHTTAPVNHPISEPAFTQYTQSQCLACHGDPHNVTATGGDACIECHGTNYTGANPMARTTLVDIYAFNESIHRNINNTPPDTLTNNDCWRCHYQKDMNRQNIRKCGDCHRKPSQWHGNANITTNLSKIW</sequence>
<dbReference type="RefSeq" id="WP_096204862.1">
    <property type="nucleotide sequence ID" value="NZ_FZMP01000095.1"/>
</dbReference>
<evidence type="ECO:0000256" key="6">
    <source>
        <dbReference type="ARBA" id="ARBA00022982"/>
    </source>
</evidence>
<dbReference type="Proteomes" id="UP000218615">
    <property type="component" value="Unassembled WGS sequence"/>
</dbReference>
<dbReference type="InterPro" id="IPR012286">
    <property type="entry name" value="Tetrahaem_cytochrome"/>
</dbReference>
<dbReference type="SUPFAM" id="SSF48695">
    <property type="entry name" value="Multiheme cytochromes"/>
    <property type="match status" value="2"/>
</dbReference>
<organism evidence="10 11">
    <name type="scientific">Candidatus Methanoperedens nitratireducens</name>
    <dbReference type="NCBI Taxonomy" id="1392998"/>
    <lineage>
        <taxon>Archaea</taxon>
        <taxon>Methanobacteriati</taxon>
        <taxon>Methanobacteriota</taxon>
        <taxon>Stenosarchaea group</taxon>
        <taxon>Methanomicrobia</taxon>
        <taxon>Methanosarcinales</taxon>
        <taxon>ANME-2 cluster</taxon>
        <taxon>Candidatus Methanoperedentaceae</taxon>
        <taxon>Candidatus Methanoperedens</taxon>
    </lineage>
</organism>
<evidence type="ECO:0000256" key="7">
    <source>
        <dbReference type="ARBA" id="ARBA00023004"/>
    </source>
</evidence>
<evidence type="ECO:0000256" key="4">
    <source>
        <dbReference type="ARBA" id="ARBA00022723"/>
    </source>
</evidence>
<protein>
    <recommendedName>
        <fullName evidence="9">Tetrahaem cytochrome domain-containing protein</fullName>
    </recommendedName>
</protein>
<proteinExistence type="predicted"/>
<evidence type="ECO:0000256" key="5">
    <source>
        <dbReference type="ARBA" id="ARBA00022729"/>
    </source>
</evidence>
<dbReference type="InterPro" id="IPR036280">
    <property type="entry name" value="Multihaem_cyt_sf"/>
</dbReference>
<feature type="transmembrane region" description="Helical" evidence="8">
    <location>
        <begin position="28"/>
        <end position="49"/>
    </location>
</feature>
<keyword evidence="4" id="KW-0479">Metal-binding</keyword>
<evidence type="ECO:0000256" key="1">
    <source>
        <dbReference type="ARBA" id="ARBA00004196"/>
    </source>
</evidence>
<dbReference type="GO" id="GO:0016491">
    <property type="term" value="F:oxidoreductase activity"/>
    <property type="evidence" value="ECO:0007669"/>
    <property type="project" value="TreeGrafter"/>
</dbReference>